<evidence type="ECO:0000313" key="3">
    <source>
        <dbReference type="EMBL" id="MFD1990032.1"/>
    </source>
</evidence>
<name>A0ABW4UR44_9BACL</name>
<protein>
    <submittedName>
        <fullName evidence="3">Thioesterase II family protein</fullName>
    </submittedName>
</protein>
<organism evidence="3 4">
    <name type="scientific">Paenibacillus nicotianae</name>
    <dbReference type="NCBI Taxonomy" id="1526551"/>
    <lineage>
        <taxon>Bacteria</taxon>
        <taxon>Bacillati</taxon>
        <taxon>Bacillota</taxon>
        <taxon>Bacilli</taxon>
        <taxon>Bacillales</taxon>
        <taxon>Paenibacillaceae</taxon>
        <taxon>Paenibacillus</taxon>
    </lineage>
</organism>
<dbReference type="SUPFAM" id="SSF53474">
    <property type="entry name" value="alpha/beta-Hydrolases"/>
    <property type="match status" value="1"/>
</dbReference>
<feature type="domain" description="Thioesterase" evidence="2">
    <location>
        <begin position="5"/>
        <end position="229"/>
    </location>
</feature>
<proteinExistence type="inferred from homology"/>
<dbReference type="Gene3D" id="3.40.50.1820">
    <property type="entry name" value="alpha/beta hydrolase"/>
    <property type="match status" value="1"/>
</dbReference>
<comment type="similarity">
    <text evidence="1">Belongs to the thioesterase family.</text>
</comment>
<accession>A0ABW4UR44</accession>
<gene>
    <name evidence="3" type="ORF">ACFSGI_08680</name>
</gene>
<evidence type="ECO:0000259" key="2">
    <source>
        <dbReference type="Pfam" id="PF00975"/>
    </source>
</evidence>
<dbReference type="PANTHER" id="PTHR11487">
    <property type="entry name" value="THIOESTERASE"/>
    <property type="match status" value="1"/>
</dbReference>
<dbReference type="Proteomes" id="UP001597403">
    <property type="component" value="Unassembled WGS sequence"/>
</dbReference>
<dbReference type="InterPro" id="IPR029058">
    <property type="entry name" value="AB_hydrolase_fold"/>
</dbReference>
<evidence type="ECO:0000313" key="4">
    <source>
        <dbReference type="Proteomes" id="UP001597403"/>
    </source>
</evidence>
<evidence type="ECO:0000256" key="1">
    <source>
        <dbReference type="ARBA" id="ARBA00007169"/>
    </source>
</evidence>
<dbReference type="PANTHER" id="PTHR11487:SF0">
    <property type="entry name" value="S-ACYL FATTY ACID SYNTHASE THIOESTERASE, MEDIUM CHAIN"/>
    <property type="match status" value="1"/>
</dbReference>
<sequence>MKTLLFCLPYAGGSATIYHVWRNQLKDHIELYPIELPGHGSRYDEPYAQHFEALLDDVMASICSHLGNHPYVIYGHSMGAVLAYELYYKLVQEGYHPPAQIILAARPAPHSSYSQESKWAQLKDKLLSILPIKDSRIPSEIANYPHLAKQFKNTLSADIQALSFYRIPDQRSIIDCPLIVFAGTKDHIPRSAIEAWEEYTSKRATIYWLEGDHFFIHSHTAELISIINKLTLATSYK</sequence>
<reference evidence="4" key="1">
    <citation type="journal article" date="2019" name="Int. J. Syst. Evol. Microbiol.">
        <title>The Global Catalogue of Microorganisms (GCM) 10K type strain sequencing project: providing services to taxonomists for standard genome sequencing and annotation.</title>
        <authorList>
            <consortium name="The Broad Institute Genomics Platform"/>
            <consortium name="The Broad Institute Genome Sequencing Center for Infectious Disease"/>
            <person name="Wu L."/>
            <person name="Ma J."/>
        </authorList>
    </citation>
    <scope>NUCLEOTIDE SEQUENCE [LARGE SCALE GENOMIC DNA]</scope>
    <source>
        <strain evidence="4">CGMCC 1.15067</strain>
    </source>
</reference>
<dbReference type="EMBL" id="JBHUGF010000010">
    <property type="protein sequence ID" value="MFD1990032.1"/>
    <property type="molecule type" value="Genomic_DNA"/>
</dbReference>
<dbReference type="Pfam" id="PF00975">
    <property type="entry name" value="Thioesterase"/>
    <property type="match status" value="1"/>
</dbReference>
<keyword evidence="4" id="KW-1185">Reference proteome</keyword>
<comment type="caution">
    <text evidence="3">The sequence shown here is derived from an EMBL/GenBank/DDBJ whole genome shotgun (WGS) entry which is preliminary data.</text>
</comment>
<dbReference type="InterPro" id="IPR001031">
    <property type="entry name" value="Thioesterase"/>
</dbReference>
<dbReference type="RefSeq" id="WP_204823743.1">
    <property type="nucleotide sequence ID" value="NZ_JBHUGF010000010.1"/>
</dbReference>
<dbReference type="InterPro" id="IPR012223">
    <property type="entry name" value="TEII"/>
</dbReference>